<dbReference type="RefSeq" id="WP_066748115.1">
    <property type="nucleotide sequence ID" value="NZ_CP016757.1"/>
</dbReference>
<dbReference type="Proteomes" id="UP000093044">
    <property type="component" value="Chromosome"/>
</dbReference>
<dbReference type="InterPro" id="IPR015168">
    <property type="entry name" value="SsuA/THI5"/>
</dbReference>
<name>A0A1B2I8F8_9BACT</name>
<accession>A0A1B2I8F8</accession>
<dbReference type="EMBL" id="CP016757">
    <property type="protein sequence ID" value="ANZ46274.1"/>
    <property type="molecule type" value="Genomic_DNA"/>
</dbReference>
<evidence type="ECO:0000256" key="2">
    <source>
        <dbReference type="ARBA" id="ARBA00010742"/>
    </source>
</evidence>
<dbReference type="GO" id="GO:0042597">
    <property type="term" value="C:periplasmic space"/>
    <property type="evidence" value="ECO:0007669"/>
    <property type="project" value="UniProtKB-SubCell"/>
</dbReference>
<reference evidence="6" key="1">
    <citation type="submission" date="2016-08" db="EMBL/GenBank/DDBJ databases">
        <title>Complete genome of Cloacibacillus porcorum.</title>
        <authorList>
            <person name="Looft T."/>
            <person name="Bayles D.O."/>
            <person name="Alt D.P."/>
        </authorList>
    </citation>
    <scope>NUCLEOTIDE SEQUENCE [LARGE SCALE GENOMIC DNA]</scope>
    <source>
        <strain evidence="6">CL-84</strain>
    </source>
</reference>
<keyword evidence="3 4" id="KW-0732">Signal</keyword>
<dbReference type="Pfam" id="PF09084">
    <property type="entry name" value="NMT1"/>
    <property type="match status" value="1"/>
</dbReference>
<comment type="subcellular location">
    <subcellularLocation>
        <location evidence="1">Periplasm</location>
    </subcellularLocation>
</comment>
<evidence type="ECO:0000256" key="3">
    <source>
        <dbReference type="ARBA" id="ARBA00022729"/>
    </source>
</evidence>
<dbReference type="GeneID" id="83059129"/>
<feature type="signal peptide" evidence="4">
    <location>
        <begin position="1"/>
        <end position="24"/>
    </location>
</feature>
<feature type="chain" id="PRO_5008539006" description="SsuA/THI5-like domain-containing protein" evidence="4">
    <location>
        <begin position="25"/>
        <end position="344"/>
    </location>
</feature>
<organism evidence="6 7">
    <name type="scientific">Cloacibacillus porcorum</name>
    <dbReference type="NCBI Taxonomy" id="1197717"/>
    <lineage>
        <taxon>Bacteria</taxon>
        <taxon>Thermotogati</taxon>
        <taxon>Synergistota</taxon>
        <taxon>Synergistia</taxon>
        <taxon>Synergistales</taxon>
        <taxon>Synergistaceae</taxon>
        <taxon>Cloacibacillus</taxon>
    </lineage>
</organism>
<evidence type="ECO:0000259" key="5">
    <source>
        <dbReference type="Pfam" id="PF09084"/>
    </source>
</evidence>
<dbReference type="Gene3D" id="3.40.190.10">
    <property type="entry name" value="Periplasmic binding protein-like II"/>
    <property type="match status" value="2"/>
</dbReference>
<protein>
    <recommendedName>
        <fullName evidence="5">SsuA/THI5-like domain-containing protein</fullName>
    </recommendedName>
</protein>
<proteinExistence type="inferred from homology"/>
<keyword evidence="7" id="KW-1185">Reference proteome</keyword>
<gene>
    <name evidence="6" type="ORF">BED41_14875</name>
</gene>
<dbReference type="KEGG" id="cpor:BED41_14875"/>
<dbReference type="PANTHER" id="PTHR30024:SF47">
    <property type="entry name" value="TAURINE-BINDING PERIPLASMIC PROTEIN"/>
    <property type="match status" value="1"/>
</dbReference>
<dbReference type="STRING" id="1197717.BED41_14875"/>
<evidence type="ECO:0000313" key="7">
    <source>
        <dbReference type="Proteomes" id="UP000093044"/>
    </source>
</evidence>
<dbReference type="AlphaFoldDB" id="A0A1B2I8F8"/>
<evidence type="ECO:0000256" key="4">
    <source>
        <dbReference type="SAM" id="SignalP"/>
    </source>
</evidence>
<evidence type="ECO:0000313" key="6">
    <source>
        <dbReference type="EMBL" id="ANZ46274.1"/>
    </source>
</evidence>
<feature type="domain" description="SsuA/THI5-like" evidence="5">
    <location>
        <begin position="40"/>
        <end position="250"/>
    </location>
</feature>
<comment type="similarity">
    <text evidence="2">Belongs to the bacterial solute-binding protein SsuA/TauA family.</text>
</comment>
<sequence>MKKLLYLTFILTLAALIQTGGADAAEKLTVGNTGSSIKPAMVVLAHQMGYYKDEGLDVEIKQISNLNEGVTAVQMGKLDILPLGIIPSLTFIAKGADLVIYGGTIAEGGQGITLPQNKGKYKDMKSFKGRKIGVHRPETGHMIAKAKMREAGLDLEKDVEIIRIDGFQSIIEAVSKGIVDIGFVNSGFGLIAEKRGLAVAFNIGGIAPNAVCCRQTTSRAVYDSKRGALVKFQIANLRAYKLMMDDPGTAVKKLMEYSGQPEDYVKYCLYSNVMVITMDPAVNRIRDFYEIMDKNGDLPKNPKKEITNNIDASIYRAALDEMLKRYPKDASFKRMDREFTVNNL</sequence>
<evidence type="ECO:0000256" key="1">
    <source>
        <dbReference type="ARBA" id="ARBA00004418"/>
    </source>
</evidence>
<dbReference type="PANTHER" id="PTHR30024">
    <property type="entry name" value="ALIPHATIC SULFONATES-BINDING PROTEIN-RELATED"/>
    <property type="match status" value="1"/>
</dbReference>
<dbReference type="SUPFAM" id="SSF53850">
    <property type="entry name" value="Periplasmic binding protein-like II"/>
    <property type="match status" value="1"/>
</dbReference>